<comment type="caution">
    <text evidence="1">The sequence shown here is derived from an EMBL/GenBank/DDBJ whole genome shotgun (WGS) entry which is preliminary data.</text>
</comment>
<accession>A0A6B3NNR9</accession>
<reference evidence="1" key="1">
    <citation type="submission" date="2019-11" db="EMBL/GenBank/DDBJ databases">
        <title>Genomic insights into an expanded diversity of filamentous marine cyanobacteria reveals the extraordinary biosynthetic potential of Moorea and Okeania.</title>
        <authorList>
            <person name="Ferreira Leao T."/>
            <person name="Wang M."/>
            <person name="Moss N."/>
            <person name="Da Silva R."/>
            <person name="Sanders J."/>
            <person name="Nurk S."/>
            <person name="Gurevich A."/>
            <person name="Humphrey G."/>
            <person name="Reher R."/>
            <person name="Zhu Q."/>
            <person name="Belda-Ferre P."/>
            <person name="Glukhov E."/>
            <person name="Rex R."/>
            <person name="Dorrestein P.C."/>
            <person name="Knight R."/>
            <person name="Pevzner P."/>
            <person name="Gerwick W.H."/>
            <person name="Gerwick L."/>
        </authorList>
    </citation>
    <scope>NUCLEOTIDE SEQUENCE</scope>
    <source>
        <strain evidence="1">SIO1C4</strain>
    </source>
</reference>
<name>A0A6B3NNR9_9CYAN</name>
<protein>
    <submittedName>
        <fullName evidence="1">Uncharacterized protein</fullName>
    </submittedName>
</protein>
<proteinExistence type="predicted"/>
<evidence type="ECO:0000313" key="1">
    <source>
        <dbReference type="EMBL" id="NER31191.1"/>
    </source>
</evidence>
<sequence length="75" mass="8589">MFKNICQGLVVSSIIASTAFGIVISPNQAKAESNNYKIQSMTEINRKEHHCRRLTQMGRTPRYCPQPGRRGVRRR</sequence>
<dbReference type="EMBL" id="JAAHFQ010000743">
    <property type="protein sequence ID" value="NER31191.1"/>
    <property type="molecule type" value="Genomic_DNA"/>
</dbReference>
<organism evidence="1">
    <name type="scientific">Symploca sp. SIO1C4</name>
    <dbReference type="NCBI Taxonomy" id="2607765"/>
    <lineage>
        <taxon>Bacteria</taxon>
        <taxon>Bacillati</taxon>
        <taxon>Cyanobacteriota</taxon>
        <taxon>Cyanophyceae</taxon>
        <taxon>Coleofasciculales</taxon>
        <taxon>Coleofasciculaceae</taxon>
        <taxon>Symploca</taxon>
    </lineage>
</organism>
<gene>
    <name evidence="1" type="ORF">F6J89_27115</name>
</gene>
<dbReference type="AlphaFoldDB" id="A0A6B3NNR9"/>